<evidence type="ECO:0000313" key="4">
    <source>
        <dbReference type="Proteomes" id="UP001500121"/>
    </source>
</evidence>
<dbReference type="RefSeq" id="WP_345480176.1">
    <property type="nucleotide sequence ID" value="NZ_BAABLP010000002.1"/>
</dbReference>
<evidence type="ECO:0000256" key="1">
    <source>
        <dbReference type="SAM" id="Phobius"/>
    </source>
</evidence>
<keyword evidence="1" id="KW-1133">Transmembrane helix</keyword>
<dbReference type="PANTHER" id="PTHR24094">
    <property type="entry name" value="SECRETED PROTEIN"/>
    <property type="match status" value="1"/>
</dbReference>
<reference evidence="4" key="1">
    <citation type="journal article" date="2019" name="Int. J. Syst. Evol. Microbiol.">
        <title>The Global Catalogue of Microorganisms (GCM) 10K type strain sequencing project: providing services to taxonomists for standard genome sequencing and annotation.</title>
        <authorList>
            <consortium name="The Broad Institute Genomics Platform"/>
            <consortium name="The Broad Institute Genome Sequencing Center for Infectious Disease"/>
            <person name="Wu L."/>
            <person name="Ma J."/>
        </authorList>
    </citation>
    <scope>NUCLEOTIDE SEQUENCE [LARGE SCALE GENOMIC DNA]</scope>
    <source>
        <strain evidence="4">JCM 19015</strain>
    </source>
</reference>
<keyword evidence="4" id="KW-1185">Reference proteome</keyword>
<proteinExistence type="predicted"/>
<accession>A0ABP8Z0V4</accession>
<sequence length="326" mass="33918">MFSGSIAPFLAVVGLLAVLWGLALLMRGTGRRARRGTIAVLAVGGAGMLLGGTAFAAPALPAVDGGAGSASLSVAAAPTPKPTASAPSASAALDALAVKGRAPMTGYQRVERFGKAWADVDRNGCDTRDDVLRRDLTQVTGGSCKVRSGVLHDPYTGTTIHFVRGERTSEAVQIDHVVPLADAWRTGAQRLTKTQRTALANDPVNLFAVDGPTNTRKSDGDAATWLPPVKSFRCTYVAHQIAVKRAYSLWVTKAEKAAMQRVLARCPDQRLPVATASSTPAPLKAAVVHPGALCAPAGATGRTAAGTAMTCRTSATDERARWRRAA</sequence>
<evidence type="ECO:0000313" key="3">
    <source>
        <dbReference type="EMBL" id="GAA4742612.1"/>
    </source>
</evidence>
<protein>
    <recommendedName>
        <fullName evidence="2">GmrSD restriction endonucleases C-terminal domain-containing protein</fullName>
    </recommendedName>
</protein>
<keyword evidence="1" id="KW-0472">Membrane</keyword>
<feature type="domain" description="GmrSD restriction endonucleases C-terminal" evidence="2">
    <location>
        <begin position="127"/>
        <end position="261"/>
    </location>
</feature>
<feature type="transmembrane region" description="Helical" evidence="1">
    <location>
        <begin position="6"/>
        <end position="26"/>
    </location>
</feature>
<name>A0ABP8Z0V4_9MICO</name>
<evidence type="ECO:0000259" key="2">
    <source>
        <dbReference type="Pfam" id="PF07510"/>
    </source>
</evidence>
<organism evidence="3 4">
    <name type="scientific">Amnibacterium soli</name>
    <dbReference type="NCBI Taxonomy" id="1282736"/>
    <lineage>
        <taxon>Bacteria</taxon>
        <taxon>Bacillati</taxon>
        <taxon>Actinomycetota</taxon>
        <taxon>Actinomycetes</taxon>
        <taxon>Micrococcales</taxon>
        <taxon>Microbacteriaceae</taxon>
        <taxon>Amnibacterium</taxon>
    </lineage>
</organism>
<gene>
    <name evidence="3" type="ORF">GCM10025783_12510</name>
</gene>
<dbReference type="Pfam" id="PF07510">
    <property type="entry name" value="GmrSD_C"/>
    <property type="match status" value="1"/>
</dbReference>
<dbReference type="EMBL" id="BAABLP010000002">
    <property type="protein sequence ID" value="GAA4742612.1"/>
    <property type="molecule type" value="Genomic_DNA"/>
</dbReference>
<keyword evidence="1" id="KW-0812">Transmembrane</keyword>
<dbReference type="PANTHER" id="PTHR24094:SF15">
    <property type="entry name" value="AMP-DEPENDENT SYNTHETASE_LIGASE DOMAIN-CONTAINING PROTEIN-RELATED"/>
    <property type="match status" value="1"/>
</dbReference>
<dbReference type="InterPro" id="IPR011089">
    <property type="entry name" value="GmrSD_C"/>
</dbReference>
<dbReference type="Proteomes" id="UP001500121">
    <property type="component" value="Unassembled WGS sequence"/>
</dbReference>
<comment type="caution">
    <text evidence="3">The sequence shown here is derived from an EMBL/GenBank/DDBJ whole genome shotgun (WGS) entry which is preliminary data.</text>
</comment>
<feature type="transmembrane region" description="Helical" evidence="1">
    <location>
        <begin position="38"/>
        <end position="60"/>
    </location>
</feature>